<dbReference type="EMBL" id="JBFRHK010000028">
    <property type="protein sequence ID" value="MEX3748280.1"/>
    <property type="molecule type" value="Genomic_DNA"/>
</dbReference>
<sequence length="288" mass="33140">MRNNIGQSETFKNAITELDELSADGFFGKDVKHLMKKRDNTEITEFLFEILNNWCEDDNQFQKDNVKDLMAVFLEMFIEVFKIGKQEAIDVITAFFIGTRDNPELEFMSAYTEFAFSYTNFKTMVHEIDSSKLADRKRYANVISNTYSKGVEFIGKTLVTCIILKKIIAGKSYNYYGVYNLTLAKKLEALTSDKNADHKKLVSIINRNLRNSEAHLSLTFNHITNEYILKKTAKGKIKTEKISAEKMIVELLIGVGNYAQAFLYAGVLFTLAHEDKELFIKIMQKIYN</sequence>
<gene>
    <name evidence="1" type="ORF">AB1300_24695</name>
</gene>
<protein>
    <submittedName>
        <fullName evidence="1">Uncharacterized protein</fullName>
    </submittedName>
</protein>
<dbReference type="RefSeq" id="WP_368638668.1">
    <property type="nucleotide sequence ID" value="NZ_JBFRHK010000028.1"/>
</dbReference>
<accession>A0ABV3W507</accession>
<name>A0ABV3W507_9BACI</name>
<reference evidence="1 2" key="1">
    <citation type="submission" date="2024-07" db="EMBL/GenBank/DDBJ databases">
        <title>Characterization of a bacterium isolated from hydrolysated instant sea cucumber by whole-genome sequencing and metabolomics.</title>
        <authorList>
            <person name="Luo X."/>
            <person name="Zhang Z."/>
            <person name="Zheng Z."/>
            <person name="Zhang W."/>
            <person name="Ming T."/>
            <person name="Jiao L."/>
            <person name="Su X."/>
            <person name="Kong F."/>
            <person name="Xu J."/>
        </authorList>
    </citation>
    <scope>NUCLEOTIDE SEQUENCE [LARGE SCALE GENOMIC DNA]</scope>
    <source>
        <strain evidence="1 2">XL-2024</strain>
    </source>
</reference>
<keyword evidence="2" id="KW-1185">Reference proteome</keyword>
<proteinExistence type="predicted"/>
<evidence type="ECO:0000313" key="1">
    <source>
        <dbReference type="EMBL" id="MEX3748280.1"/>
    </source>
</evidence>
<dbReference type="Proteomes" id="UP001558534">
    <property type="component" value="Unassembled WGS sequence"/>
</dbReference>
<evidence type="ECO:0000313" key="2">
    <source>
        <dbReference type="Proteomes" id="UP001558534"/>
    </source>
</evidence>
<comment type="caution">
    <text evidence="1">The sequence shown here is derived from an EMBL/GenBank/DDBJ whole genome shotgun (WGS) entry which is preliminary data.</text>
</comment>
<organism evidence="1 2">
    <name type="scientific">Lysinibacillus xylanilyticus</name>
    <dbReference type="NCBI Taxonomy" id="582475"/>
    <lineage>
        <taxon>Bacteria</taxon>
        <taxon>Bacillati</taxon>
        <taxon>Bacillota</taxon>
        <taxon>Bacilli</taxon>
        <taxon>Bacillales</taxon>
        <taxon>Bacillaceae</taxon>
        <taxon>Lysinibacillus</taxon>
    </lineage>
</organism>